<dbReference type="PROSITE" id="PS50077">
    <property type="entry name" value="HEAT_REPEAT"/>
    <property type="match status" value="1"/>
</dbReference>
<reference evidence="3 4" key="1">
    <citation type="submission" date="2020-02" db="EMBL/GenBank/DDBJ databases">
        <title>Draft genome sequence of Haematococcus lacustris strain NIES-144.</title>
        <authorList>
            <person name="Morimoto D."/>
            <person name="Nakagawa S."/>
            <person name="Yoshida T."/>
            <person name="Sawayama S."/>
        </authorList>
    </citation>
    <scope>NUCLEOTIDE SEQUENCE [LARGE SCALE GENOMIC DNA]</scope>
    <source>
        <strain evidence="3 4">NIES-144</strain>
    </source>
</reference>
<dbReference type="Gene3D" id="1.25.10.10">
    <property type="entry name" value="Leucine-rich Repeat Variant"/>
    <property type="match status" value="1"/>
</dbReference>
<evidence type="ECO:0000313" key="3">
    <source>
        <dbReference type="EMBL" id="GFH10463.1"/>
    </source>
</evidence>
<dbReference type="InterPro" id="IPR021133">
    <property type="entry name" value="HEAT_type_2"/>
</dbReference>
<dbReference type="SUPFAM" id="SSF48371">
    <property type="entry name" value="ARM repeat"/>
    <property type="match status" value="1"/>
</dbReference>
<dbReference type="InterPro" id="IPR011989">
    <property type="entry name" value="ARM-like"/>
</dbReference>
<evidence type="ECO:0000256" key="2">
    <source>
        <dbReference type="SAM" id="MobiDB-lite"/>
    </source>
</evidence>
<dbReference type="AlphaFoldDB" id="A0A699YK75"/>
<proteinExistence type="predicted"/>
<sequence>KTAAAVRFAAVTALATQLRRRLVPGRVVLRLVSDGSLLPLLLQELEEDWYVDVRLAACWVAECLLRLVGHRLPHEPRRQLYPALTKRLDDSSNAVRLAACRALVAFCCTLDTGYCETNAGYLAQAVIIHMDDSEPAIQEAAAEVLETLAAKKPVAVRDEVLKVRDRFRARHFCDRVLAACLAARPAPATGSAVEDGHKTDGLSSTSGLPSLPASTADMELS</sequence>
<dbReference type="Proteomes" id="UP000485058">
    <property type="component" value="Unassembled WGS sequence"/>
</dbReference>
<name>A0A699YK75_HAELA</name>
<dbReference type="EMBL" id="BLLF01000317">
    <property type="protein sequence ID" value="GFH10463.1"/>
    <property type="molecule type" value="Genomic_DNA"/>
</dbReference>
<feature type="compositionally biased region" description="Low complexity" evidence="2">
    <location>
        <begin position="201"/>
        <end position="215"/>
    </location>
</feature>
<dbReference type="PANTHER" id="PTHR16216:SF2">
    <property type="entry name" value="DYNEIN AXONEMAL ASSEMBLY FACTOR 5"/>
    <property type="match status" value="1"/>
</dbReference>
<feature type="region of interest" description="Disordered" evidence="2">
    <location>
        <begin position="188"/>
        <end position="221"/>
    </location>
</feature>
<gene>
    <name evidence="3" type="ORF">HaLaN_05777</name>
</gene>
<dbReference type="InterPro" id="IPR052623">
    <property type="entry name" value="DAAF5"/>
</dbReference>
<organism evidence="3 4">
    <name type="scientific">Haematococcus lacustris</name>
    <name type="common">Green alga</name>
    <name type="synonym">Haematococcus pluvialis</name>
    <dbReference type="NCBI Taxonomy" id="44745"/>
    <lineage>
        <taxon>Eukaryota</taxon>
        <taxon>Viridiplantae</taxon>
        <taxon>Chlorophyta</taxon>
        <taxon>core chlorophytes</taxon>
        <taxon>Chlorophyceae</taxon>
        <taxon>CS clade</taxon>
        <taxon>Chlamydomonadales</taxon>
        <taxon>Haematococcaceae</taxon>
        <taxon>Haematococcus</taxon>
    </lineage>
</organism>
<dbReference type="PANTHER" id="PTHR16216">
    <property type="entry name" value="DYNEIN ASSEMBLY FACTOR 5, AXONEMAL"/>
    <property type="match status" value="1"/>
</dbReference>
<evidence type="ECO:0000313" key="4">
    <source>
        <dbReference type="Proteomes" id="UP000485058"/>
    </source>
</evidence>
<feature type="repeat" description="HEAT" evidence="1">
    <location>
        <begin position="80"/>
        <end position="118"/>
    </location>
</feature>
<dbReference type="InterPro" id="IPR016024">
    <property type="entry name" value="ARM-type_fold"/>
</dbReference>
<comment type="caution">
    <text evidence="3">The sequence shown here is derived from an EMBL/GenBank/DDBJ whole genome shotgun (WGS) entry which is preliminary data.</text>
</comment>
<dbReference type="Pfam" id="PF13513">
    <property type="entry name" value="HEAT_EZ"/>
    <property type="match status" value="1"/>
</dbReference>
<accession>A0A699YK75</accession>
<protein>
    <submittedName>
        <fullName evidence="3">Uncharacterized protein</fullName>
    </submittedName>
</protein>
<evidence type="ECO:0000256" key="1">
    <source>
        <dbReference type="PROSITE-ProRule" id="PRU00103"/>
    </source>
</evidence>
<feature type="non-terminal residue" evidence="3">
    <location>
        <position position="1"/>
    </location>
</feature>
<keyword evidence="4" id="KW-1185">Reference proteome</keyword>